<dbReference type="EMBL" id="CP049055">
    <property type="protein sequence ID" value="QII14080.1"/>
    <property type="molecule type" value="Genomic_DNA"/>
</dbReference>
<gene>
    <name evidence="2" type="ORF">KsCSTR_47020</name>
</gene>
<evidence type="ECO:0000313" key="3">
    <source>
        <dbReference type="Proteomes" id="UP000501926"/>
    </source>
</evidence>
<feature type="transmembrane region" description="Helical" evidence="1">
    <location>
        <begin position="126"/>
        <end position="145"/>
    </location>
</feature>
<organism evidence="2 3">
    <name type="scientific">Kuenenia stuttgartiensis</name>
    <dbReference type="NCBI Taxonomy" id="174633"/>
    <lineage>
        <taxon>Bacteria</taxon>
        <taxon>Pseudomonadati</taxon>
        <taxon>Planctomycetota</taxon>
        <taxon>Candidatus Brocadiia</taxon>
        <taxon>Candidatus Brocadiales</taxon>
        <taxon>Candidatus Brocadiaceae</taxon>
        <taxon>Candidatus Kuenenia</taxon>
    </lineage>
</organism>
<feature type="transmembrane region" description="Helical" evidence="1">
    <location>
        <begin position="81"/>
        <end position="106"/>
    </location>
</feature>
<reference evidence="2 3" key="1">
    <citation type="submission" date="2020-02" db="EMBL/GenBank/DDBJ databases">
        <title>Newly sequenced genome of strain CSTR1 showed variability in Candidatus Kuenenia stuttgartiensis genomes.</title>
        <authorList>
            <person name="Ding C."/>
            <person name="Adrian L."/>
        </authorList>
    </citation>
    <scope>NUCLEOTIDE SEQUENCE [LARGE SCALE GENOMIC DNA]</scope>
    <source>
        <strain evidence="2 3">CSTR1</strain>
    </source>
</reference>
<sequence length="253" mass="28961">MIYFSLAIGIILVLFLSFATNELWVKYINNKLLKGFLLPGAIVHELSHALLCLITGTTISELNLFRTDNTGIKYDKPKVPFVFDFIITSAPLFGCAFSILLISGILSNPIRVNNAFPEKIPLSFNGLFNLIRYLLDSVWITFHSFRSQFHIEEVRHVLFLFAIIVFTVSMSPHKQDFKYLIPGFAILFAILFFLEKFGVSLLKNSWWSYFIKELWTITTLSISVLATLLFFTLIIMGFIKGYRLTFGQKGSNK</sequence>
<name>A0A6G7GWT9_KUEST</name>
<dbReference type="AlphaFoldDB" id="A0A6G7GWT9"/>
<feature type="transmembrane region" description="Helical" evidence="1">
    <location>
        <begin position="157"/>
        <end position="173"/>
    </location>
</feature>
<evidence type="ECO:0000313" key="2">
    <source>
        <dbReference type="EMBL" id="QII14080.1"/>
    </source>
</evidence>
<evidence type="ECO:0000256" key="1">
    <source>
        <dbReference type="SAM" id="Phobius"/>
    </source>
</evidence>
<dbReference type="Proteomes" id="UP000501926">
    <property type="component" value="Chromosome"/>
</dbReference>
<dbReference type="RefSeq" id="WP_164995587.1">
    <property type="nucleotide sequence ID" value="NZ_CP049055.1"/>
</dbReference>
<keyword evidence="1" id="KW-1133">Transmembrane helix</keyword>
<keyword evidence="1" id="KW-0812">Transmembrane</keyword>
<feature type="transmembrane region" description="Helical" evidence="1">
    <location>
        <begin position="179"/>
        <end position="202"/>
    </location>
</feature>
<proteinExistence type="predicted"/>
<keyword evidence="1" id="KW-0472">Membrane</keyword>
<feature type="transmembrane region" description="Helical" evidence="1">
    <location>
        <begin position="214"/>
        <end position="239"/>
    </location>
</feature>
<accession>A0A6G7GWT9</accession>
<protein>
    <submittedName>
        <fullName evidence="2">Putative membrane protein</fullName>
    </submittedName>
</protein>